<evidence type="ECO:0000313" key="2">
    <source>
        <dbReference type="EMBL" id="MDF2261185.1"/>
    </source>
</evidence>
<name>A0ABT5ZBG7_9ACTN</name>
<dbReference type="InterPro" id="IPR011008">
    <property type="entry name" value="Dimeric_a/b-barrel"/>
</dbReference>
<keyword evidence="3" id="KW-1185">Reference proteome</keyword>
<dbReference type="EMBL" id="JARHTQ010000049">
    <property type="protein sequence ID" value="MDF2261185.1"/>
    <property type="molecule type" value="Genomic_DNA"/>
</dbReference>
<organism evidence="2 3">
    <name type="scientific">Streptantibioticus ferralitis</name>
    <dbReference type="NCBI Taxonomy" id="236510"/>
    <lineage>
        <taxon>Bacteria</taxon>
        <taxon>Bacillati</taxon>
        <taxon>Actinomycetota</taxon>
        <taxon>Actinomycetes</taxon>
        <taxon>Kitasatosporales</taxon>
        <taxon>Streptomycetaceae</taxon>
        <taxon>Streptantibioticus</taxon>
    </lineage>
</organism>
<dbReference type="Gene3D" id="3.30.70.100">
    <property type="match status" value="1"/>
</dbReference>
<keyword evidence="2" id="KW-0503">Monooxygenase</keyword>
<accession>A0ABT5ZBG7</accession>
<dbReference type="PROSITE" id="PS51725">
    <property type="entry name" value="ABM"/>
    <property type="match status" value="1"/>
</dbReference>
<feature type="domain" description="ABM" evidence="1">
    <location>
        <begin position="2"/>
        <end position="90"/>
    </location>
</feature>
<dbReference type="PANTHER" id="PTHR37811:SF2">
    <property type="entry name" value="ABM DOMAIN-CONTAINING PROTEIN"/>
    <property type="match status" value="1"/>
</dbReference>
<gene>
    <name evidence="2" type="ORF">P2L57_37345</name>
</gene>
<protein>
    <submittedName>
        <fullName evidence="2">Antibiotic biosynthesis monooxygenase</fullName>
    </submittedName>
</protein>
<keyword evidence="2" id="KW-0560">Oxidoreductase</keyword>
<dbReference type="GO" id="GO:0004497">
    <property type="term" value="F:monooxygenase activity"/>
    <property type="evidence" value="ECO:0007669"/>
    <property type="project" value="UniProtKB-KW"/>
</dbReference>
<comment type="caution">
    <text evidence="2">The sequence shown here is derived from an EMBL/GenBank/DDBJ whole genome shotgun (WGS) entry which is preliminary data.</text>
</comment>
<dbReference type="InterPro" id="IPR052936">
    <property type="entry name" value="Jasmonate_Hydroxylase-like"/>
</dbReference>
<dbReference type="Pfam" id="PF03992">
    <property type="entry name" value="ABM"/>
    <property type="match status" value="1"/>
</dbReference>
<sequence length="108" mass="12609">MILVVFRSRFSKQVDDAYGTTEEHLAKKVREMAGDDLVHLKNYVAEDGERLALVWWRNPETLEKWRNDPEHQDAQRLGRDKWYEFFELSVAEVVRTSSSVGPEAYPAP</sequence>
<dbReference type="PANTHER" id="PTHR37811">
    <property type="entry name" value="BLL5343 PROTEIN"/>
    <property type="match status" value="1"/>
</dbReference>
<dbReference type="Proteomes" id="UP001220022">
    <property type="component" value="Unassembled WGS sequence"/>
</dbReference>
<dbReference type="SUPFAM" id="SSF54909">
    <property type="entry name" value="Dimeric alpha+beta barrel"/>
    <property type="match status" value="1"/>
</dbReference>
<reference evidence="2 3" key="1">
    <citation type="submission" date="2023-03" db="EMBL/GenBank/DDBJ databases">
        <title>Draft genome sequence of type strain Streptomyces ferralitis JCM 14344.</title>
        <authorList>
            <person name="Klaysubun C."/>
            <person name="Duangmal K."/>
        </authorList>
    </citation>
    <scope>NUCLEOTIDE SEQUENCE [LARGE SCALE GENOMIC DNA]</scope>
    <source>
        <strain evidence="2 3">JCM 14344</strain>
    </source>
</reference>
<evidence type="ECO:0000259" key="1">
    <source>
        <dbReference type="PROSITE" id="PS51725"/>
    </source>
</evidence>
<dbReference type="InterPro" id="IPR007138">
    <property type="entry name" value="ABM_dom"/>
</dbReference>
<evidence type="ECO:0000313" key="3">
    <source>
        <dbReference type="Proteomes" id="UP001220022"/>
    </source>
</evidence>
<proteinExistence type="predicted"/>
<dbReference type="RefSeq" id="WP_275822529.1">
    <property type="nucleotide sequence ID" value="NZ_BAAANM010000031.1"/>
</dbReference>